<dbReference type="AlphaFoldDB" id="A0A316E1V2"/>
<name>A0A316E1V2_9FLAO</name>
<reference evidence="4 7" key="2">
    <citation type="submission" date="2020-07" db="EMBL/GenBank/DDBJ databases">
        <title>The draft genome sequence of Maribacter polysiphoniae KCTC 22021.</title>
        <authorList>
            <person name="Mu L."/>
        </authorList>
    </citation>
    <scope>NUCLEOTIDE SEQUENCE [LARGE SCALE GENOMIC DNA]</scope>
    <source>
        <strain evidence="4 7">KCTC 22021</strain>
    </source>
</reference>
<dbReference type="InterPro" id="IPR000801">
    <property type="entry name" value="Esterase-like"/>
</dbReference>
<dbReference type="SUPFAM" id="SSF53474">
    <property type="entry name" value="alpha/beta-Hydrolases"/>
    <property type="match status" value="1"/>
</dbReference>
<dbReference type="PANTHER" id="PTHR40841">
    <property type="entry name" value="SIDEROPHORE TRIACETYLFUSARININE C ESTERASE"/>
    <property type="match status" value="1"/>
</dbReference>
<evidence type="ECO:0000313" key="6">
    <source>
        <dbReference type="Proteomes" id="UP000245667"/>
    </source>
</evidence>
<dbReference type="InterPro" id="IPR052558">
    <property type="entry name" value="Siderophore_Hydrolase_D"/>
</dbReference>
<proteinExistence type="inferred from homology"/>
<sequence>MKIFIACILFLASLTSYAQKIEIGAIEIIYSEILQEEREYWIYLPEHYSDEKYKEQEYPIIYLLDGEKYFHVVSGIVNNFSSGYYPIMPECIVVAIKNTNRARDLTPTTMADMGYESGGSSKFEYFITKELMAKINGTYRTMDYKILMGHSFGGLFTMNALFKKANSFNAYVAIDPSLWWDDALFVKGLGDKLHWLDFDKRTLFLANANSLGYPKKAGKQDNAHFKAKEMAIKKMNANIPKNLNLNIKTYPEEDHGSVVLPSIIDAFRFIFKGYRANAKEVMKNPALLRTHYQEVSDKLGFDFKPQCAYIDGIVDLLIERHQLEKAEILNHLNMDLYPTNKYLQEKFD</sequence>
<gene>
    <name evidence="4" type="ORF">HZY62_07935</name>
    <name evidence="5" type="ORF">LX92_01951</name>
</gene>
<dbReference type="EMBL" id="JACWLN010000003">
    <property type="protein sequence ID" value="MBD1260515.1"/>
    <property type="molecule type" value="Genomic_DNA"/>
</dbReference>
<dbReference type="RefSeq" id="WP_109650086.1">
    <property type="nucleotide sequence ID" value="NZ_JACWLN010000003.1"/>
</dbReference>
<dbReference type="Pfam" id="PF00756">
    <property type="entry name" value="Esterase"/>
    <property type="match status" value="1"/>
</dbReference>
<dbReference type="InterPro" id="IPR029058">
    <property type="entry name" value="AB_hydrolase_fold"/>
</dbReference>
<evidence type="ECO:0000313" key="4">
    <source>
        <dbReference type="EMBL" id="MBD1260515.1"/>
    </source>
</evidence>
<evidence type="ECO:0000256" key="1">
    <source>
        <dbReference type="ARBA" id="ARBA00005622"/>
    </source>
</evidence>
<reference evidence="5 6" key="1">
    <citation type="submission" date="2018-05" db="EMBL/GenBank/DDBJ databases">
        <title>Genomic Encyclopedia of Archaeal and Bacterial Type Strains, Phase II (KMG-II): from individual species to whole genera.</title>
        <authorList>
            <person name="Goeker M."/>
        </authorList>
    </citation>
    <scope>NUCLEOTIDE SEQUENCE [LARGE SCALE GENOMIC DNA]</scope>
    <source>
        <strain evidence="5 6">DSM 23514</strain>
    </source>
</reference>
<evidence type="ECO:0000313" key="7">
    <source>
        <dbReference type="Proteomes" id="UP000651837"/>
    </source>
</evidence>
<comment type="similarity">
    <text evidence="1">Belongs to the esterase D family.</text>
</comment>
<protein>
    <submittedName>
        <fullName evidence="4">Alpha/beta hydrolase</fullName>
    </submittedName>
</protein>
<dbReference type="OrthoDB" id="9784036at2"/>
<accession>A0A316E1V2</accession>
<dbReference type="Gene3D" id="3.40.50.1820">
    <property type="entry name" value="alpha/beta hydrolase"/>
    <property type="match status" value="1"/>
</dbReference>
<evidence type="ECO:0000256" key="3">
    <source>
        <dbReference type="SAM" id="SignalP"/>
    </source>
</evidence>
<dbReference type="GO" id="GO:0016788">
    <property type="term" value="F:hydrolase activity, acting on ester bonds"/>
    <property type="evidence" value="ECO:0007669"/>
    <property type="project" value="TreeGrafter"/>
</dbReference>
<organism evidence="5 6">
    <name type="scientific">Maribacter polysiphoniae</name>
    <dbReference type="NCBI Taxonomy" id="429344"/>
    <lineage>
        <taxon>Bacteria</taxon>
        <taxon>Pseudomonadati</taxon>
        <taxon>Bacteroidota</taxon>
        <taxon>Flavobacteriia</taxon>
        <taxon>Flavobacteriales</taxon>
        <taxon>Flavobacteriaceae</taxon>
        <taxon>Maribacter</taxon>
    </lineage>
</organism>
<evidence type="ECO:0000256" key="2">
    <source>
        <dbReference type="ARBA" id="ARBA00022801"/>
    </source>
</evidence>
<feature type="chain" id="PRO_5016432551" evidence="3">
    <location>
        <begin position="19"/>
        <end position="348"/>
    </location>
</feature>
<dbReference type="EMBL" id="QGGQ01000003">
    <property type="protein sequence ID" value="PWK24361.1"/>
    <property type="molecule type" value="Genomic_DNA"/>
</dbReference>
<keyword evidence="3" id="KW-0732">Signal</keyword>
<keyword evidence="2 4" id="KW-0378">Hydrolase</keyword>
<dbReference type="Proteomes" id="UP000651837">
    <property type="component" value="Unassembled WGS sequence"/>
</dbReference>
<evidence type="ECO:0000313" key="5">
    <source>
        <dbReference type="EMBL" id="PWK24361.1"/>
    </source>
</evidence>
<comment type="caution">
    <text evidence="5">The sequence shown here is derived from an EMBL/GenBank/DDBJ whole genome shotgun (WGS) entry which is preliminary data.</text>
</comment>
<feature type="signal peptide" evidence="3">
    <location>
        <begin position="1"/>
        <end position="18"/>
    </location>
</feature>
<dbReference type="Proteomes" id="UP000245667">
    <property type="component" value="Unassembled WGS sequence"/>
</dbReference>
<dbReference type="PANTHER" id="PTHR40841:SF2">
    <property type="entry name" value="SIDEROPHORE-DEGRADING ESTERASE (EUROFUNG)"/>
    <property type="match status" value="1"/>
</dbReference>
<keyword evidence="7" id="KW-1185">Reference proteome</keyword>